<gene>
    <name evidence="2" type="ORF">NOG11_13230</name>
</gene>
<accession>A0A9X2RIS2</accession>
<reference evidence="2" key="1">
    <citation type="submission" date="2022-07" db="EMBL/GenBank/DDBJ databases">
        <title>Parvularcula maris sp. nov., an algicidal bacterium isolated from seawater.</title>
        <authorList>
            <person name="Li F."/>
        </authorList>
    </citation>
    <scope>NUCLEOTIDE SEQUENCE</scope>
    <source>
        <strain evidence="2">BGMRC 0090</strain>
    </source>
</reference>
<evidence type="ECO:0000313" key="3">
    <source>
        <dbReference type="Proteomes" id="UP001142610"/>
    </source>
</evidence>
<dbReference type="AlphaFoldDB" id="A0A9X2RIS2"/>
<dbReference type="SUPFAM" id="SSF49384">
    <property type="entry name" value="Carbohydrate-binding domain"/>
    <property type="match status" value="1"/>
</dbReference>
<keyword evidence="1" id="KW-0732">Signal</keyword>
<protein>
    <submittedName>
        <fullName evidence="2">Cohesin domain-containing protein</fullName>
    </submittedName>
</protein>
<evidence type="ECO:0000256" key="1">
    <source>
        <dbReference type="SAM" id="SignalP"/>
    </source>
</evidence>
<dbReference type="Gene3D" id="2.60.40.680">
    <property type="match status" value="1"/>
</dbReference>
<evidence type="ECO:0000313" key="2">
    <source>
        <dbReference type="EMBL" id="MCQ8186344.1"/>
    </source>
</evidence>
<comment type="caution">
    <text evidence="2">The sequence shown here is derived from an EMBL/GenBank/DDBJ whole genome shotgun (WGS) entry which is preliminary data.</text>
</comment>
<dbReference type="CDD" id="cd08547">
    <property type="entry name" value="Type_II_cohesin"/>
    <property type="match status" value="1"/>
</dbReference>
<dbReference type="Proteomes" id="UP001142610">
    <property type="component" value="Unassembled WGS sequence"/>
</dbReference>
<sequence length="193" mass="19605">MKMIKHGKTWMGALAAFLLGSAAQAAVVLDTSDTNDLEVGDTFIVTVATDDAQAAFDSFQFDLTFDAGIIGYLGGTFGPAFTFTNAQQEPPGATGGTTVSNITGGVIFQELSGALTLVDLEFVVRAAGTTDVALSPAVGFFLTLLGSAVEAGTPPSFTLSIAEAPGDAVPLPAGALLFAPALAFLVRKARAQA</sequence>
<name>A0A9X2RIS2_9PROT</name>
<feature type="signal peptide" evidence="1">
    <location>
        <begin position="1"/>
        <end position="25"/>
    </location>
</feature>
<proteinExistence type="predicted"/>
<dbReference type="EMBL" id="JANIBC010000016">
    <property type="protein sequence ID" value="MCQ8186344.1"/>
    <property type="molecule type" value="Genomic_DNA"/>
</dbReference>
<organism evidence="2 3">
    <name type="scientific">Parvularcula maris</name>
    <dbReference type="NCBI Taxonomy" id="2965077"/>
    <lineage>
        <taxon>Bacteria</taxon>
        <taxon>Pseudomonadati</taxon>
        <taxon>Pseudomonadota</taxon>
        <taxon>Alphaproteobacteria</taxon>
        <taxon>Parvularculales</taxon>
        <taxon>Parvularculaceae</taxon>
        <taxon>Parvularcula</taxon>
    </lineage>
</organism>
<dbReference type="InterPro" id="IPR008965">
    <property type="entry name" value="CBM2/CBM3_carb-bd_dom_sf"/>
</dbReference>
<dbReference type="GO" id="GO:0030246">
    <property type="term" value="F:carbohydrate binding"/>
    <property type="evidence" value="ECO:0007669"/>
    <property type="project" value="InterPro"/>
</dbReference>
<keyword evidence="3" id="KW-1185">Reference proteome</keyword>
<feature type="chain" id="PRO_5040990854" evidence="1">
    <location>
        <begin position="26"/>
        <end position="193"/>
    </location>
</feature>